<protein>
    <submittedName>
        <fullName evidence="7">Uncharacterized protein LOC108873550 isoform X1</fullName>
    </submittedName>
</protein>
<accession>A0AAJ7L998</accession>
<evidence type="ECO:0000256" key="2">
    <source>
        <dbReference type="ARBA" id="ARBA00022525"/>
    </source>
</evidence>
<comment type="subcellular location">
    <subcellularLocation>
        <location evidence="1">Secreted</location>
    </subcellularLocation>
</comment>
<evidence type="ECO:0000313" key="6">
    <source>
        <dbReference type="Proteomes" id="UP000694890"/>
    </source>
</evidence>
<dbReference type="PANTHER" id="PTHR11967">
    <property type="entry name" value="ALPHA-1-ACID GLYCOPROTEIN"/>
    <property type="match status" value="1"/>
</dbReference>
<feature type="chain" id="PRO_5042617996" evidence="5">
    <location>
        <begin position="21"/>
        <end position="244"/>
    </location>
</feature>
<dbReference type="RefSeq" id="XP_018517319.1">
    <property type="nucleotide sequence ID" value="XM_018661803.2"/>
</dbReference>
<dbReference type="Proteomes" id="UP000694890">
    <property type="component" value="Linkage group LG12"/>
</dbReference>
<proteinExistence type="predicted"/>
<dbReference type="InterPro" id="IPR012674">
    <property type="entry name" value="Calycin"/>
</dbReference>
<evidence type="ECO:0000256" key="3">
    <source>
        <dbReference type="ARBA" id="ARBA00022729"/>
    </source>
</evidence>
<name>A0AAJ7L998_LATCA</name>
<evidence type="ECO:0000313" key="7">
    <source>
        <dbReference type="RefSeq" id="XP_018517319.1"/>
    </source>
</evidence>
<dbReference type="SUPFAM" id="SSF50814">
    <property type="entry name" value="Lipocalins"/>
    <property type="match status" value="1"/>
</dbReference>
<dbReference type="Gene3D" id="2.40.128.20">
    <property type="match status" value="1"/>
</dbReference>
<dbReference type="GeneID" id="108873550"/>
<organism evidence="6 7">
    <name type="scientific">Lates calcarifer</name>
    <name type="common">Barramundi</name>
    <name type="synonym">Holocentrus calcarifer</name>
    <dbReference type="NCBI Taxonomy" id="8187"/>
    <lineage>
        <taxon>Eukaryota</taxon>
        <taxon>Metazoa</taxon>
        <taxon>Chordata</taxon>
        <taxon>Craniata</taxon>
        <taxon>Vertebrata</taxon>
        <taxon>Euteleostomi</taxon>
        <taxon>Actinopterygii</taxon>
        <taxon>Neopterygii</taxon>
        <taxon>Teleostei</taxon>
        <taxon>Neoteleostei</taxon>
        <taxon>Acanthomorphata</taxon>
        <taxon>Carangaria</taxon>
        <taxon>Carangaria incertae sedis</taxon>
        <taxon>Centropomidae</taxon>
        <taxon>Lates</taxon>
    </lineage>
</organism>
<dbReference type="GO" id="GO:0005576">
    <property type="term" value="C:extracellular region"/>
    <property type="evidence" value="ECO:0007669"/>
    <property type="project" value="UniProtKB-SubCell"/>
</dbReference>
<keyword evidence="3 5" id="KW-0732">Signal</keyword>
<sequence length="244" mass="27445">MMKTLCVAVVVLSLTSVCQSASLACERLLKPVDKGPDLSGRWYLIAVSSDICLAPLVYALWPSIAVNITSKDTPNNYDADLRLSTYEYCINGSGNFFYGNNTIFEFADAPTDEPNVLLQSGCPDCVVMRRNETSEHLLLFSRRRNVSADELKEFETQADCLGWYKPEVLNSDHEYENCTVVDDIIEGVLSLLPVKICQRLHKNYTVPLNCHSDKYPDWTALLHLCEDTDVYNDPLLSTETQSEI</sequence>
<evidence type="ECO:0000256" key="5">
    <source>
        <dbReference type="SAM" id="SignalP"/>
    </source>
</evidence>
<dbReference type="InterPro" id="IPR022734">
    <property type="entry name" value="ApoM"/>
</dbReference>
<evidence type="ECO:0000256" key="4">
    <source>
        <dbReference type="ARBA" id="ARBA00023180"/>
    </source>
</evidence>
<dbReference type="AlphaFoldDB" id="A0AAJ7L998"/>
<dbReference type="KEGG" id="lcf:108873550"/>
<gene>
    <name evidence="7" type="primary">LOC108873550</name>
</gene>
<dbReference type="PANTHER" id="PTHR11967:SF2">
    <property type="entry name" value="ALPHA-1-ACID GLYCOPROTEIN 1"/>
    <property type="match status" value="1"/>
</dbReference>
<dbReference type="Pfam" id="PF11032">
    <property type="entry name" value="ApoM"/>
    <property type="match status" value="1"/>
</dbReference>
<feature type="signal peptide" evidence="5">
    <location>
        <begin position="1"/>
        <end position="20"/>
    </location>
</feature>
<reference evidence="7" key="1">
    <citation type="submission" date="2025-08" db="UniProtKB">
        <authorList>
            <consortium name="RefSeq"/>
        </authorList>
    </citation>
    <scope>IDENTIFICATION</scope>
    <source>
        <tissue evidence="7">Brain</tissue>
    </source>
</reference>
<keyword evidence="2" id="KW-0964">Secreted</keyword>
<evidence type="ECO:0000256" key="1">
    <source>
        <dbReference type="ARBA" id="ARBA00004613"/>
    </source>
</evidence>
<dbReference type="PROSITE" id="PS51257">
    <property type="entry name" value="PROKAR_LIPOPROTEIN"/>
    <property type="match status" value="1"/>
</dbReference>
<keyword evidence="4" id="KW-0325">Glycoprotein</keyword>